<dbReference type="FunFam" id="1.10.510.10:FF:000087">
    <property type="entry name" value="Mitogen-activated protein kinase kinase kinase 12"/>
    <property type="match status" value="1"/>
</dbReference>
<keyword evidence="7" id="KW-0067">ATP-binding</keyword>
<evidence type="ECO:0000259" key="11">
    <source>
        <dbReference type="PROSITE" id="PS50011"/>
    </source>
</evidence>
<name>A0A8E0RUN0_9TREM</name>
<dbReference type="Proteomes" id="UP000728185">
    <property type="component" value="Unassembled WGS sequence"/>
</dbReference>
<keyword evidence="13" id="KW-1185">Reference proteome</keyword>
<keyword evidence="10" id="KW-0175">Coiled coil</keyword>
<evidence type="ECO:0000256" key="6">
    <source>
        <dbReference type="ARBA" id="ARBA00022777"/>
    </source>
</evidence>
<feature type="coiled-coil region" evidence="10">
    <location>
        <begin position="306"/>
        <end position="371"/>
    </location>
</feature>
<evidence type="ECO:0000256" key="7">
    <source>
        <dbReference type="ARBA" id="ARBA00022840"/>
    </source>
</evidence>
<keyword evidence="5" id="KW-0547">Nucleotide-binding</keyword>
<evidence type="ECO:0000313" key="12">
    <source>
        <dbReference type="EMBL" id="KAA0194272.1"/>
    </source>
</evidence>
<dbReference type="InterPro" id="IPR000719">
    <property type="entry name" value="Prot_kinase_dom"/>
</dbReference>
<dbReference type="Gene3D" id="3.30.200.20">
    <property type="entry name" value="Phosphorylase Kinase, domain 1"/>
    <property type="match status" value="1"/>
</dbReference>
<dbReference type="AlphaFoldDB" id="A0A8E0RUN0"/>
<dbReference type="SMART" id="SM00220">
    <property type="entry name" value="S_TKc"/>
    <property type="match status" value="1"/>
</dbReference>
<dbReference type="InterPro" id="IPR008271">
    <property type="entry name" value="Ser/Thr_kinase_AS"/>
</dbReference>
<dbReference type="InterPro" id="IPR051681">
    <property type="entry name" value="Ser/Thr_Kinases-Pseudokinases"/>
</dbReference>
<feature type="non-terminal residue" evidence="12">
    <location>
        <position position="564"/>
    </location>
</feature>
<comment type="catalytic activity">
    <reaction evidence="8">
        <text>L-threonyl-[protein] + ATP = O-phospho-L-threonyl-[protein] + ADP + H(+)</text>
        <dbReference type="Rhea" id="RHEA:46608"/>
        <dbReference type="Rhea" id="RHEA-COMP:11060"/>
        <dbReference type="Rhea" id="RHEA-COMP:11605"/>
        <dbReference type="ChEBI" id="CHEBI:15378"/>
        <dbReference type="ChEBI" id="CHEBI:30013"/>
        <dbReference type="ChEBI" id="CHEBI:30616"/>
        <dbReference type="ChEBI" id="CHEBI:61977"/>
        <dbReference type="ChEBI" id="CHEBI:456216"/>
        <dbReference type="EC" id="2.7.11.25"/>
    </reaction>
</comment>
<reference evidence="12" key="1">
    <citation type="submission" date="2019-05" db="EMBL/GenBank/DDBJ databases">
        <title>Annotation for the trematode Fasciolopsis buski.</title>
        <authorList>
            <person name="Choi Y.-J."/>
        </authorList>
    </citation>
    <scope>NUCLEOTIDE SEQUENCE</scope>
    <source>
        <strain evidence="12">HT</strain>
        <tissue evidence="12">Whole worm</tissue>
    </source>
</reference>
<keyword evidence="3" id="KW-0723">Serine/threonine-protein kinase</keyword>
<evidence type="ECO:0000256" key="10">
    <source>
        <dbReference type="SAM" id="Coils"/>
    </source>
</evidence>
<evidence type="ECO:0000256" key="4">
    <source>
        <dbReference type="ARBA" id="ARBA00022679"/>
    </source>
</evidence>
<dbReference type="GO" id="GO:0005737">
    <property type="term" value="C:cytoplasm"/>
    <property type="evidence" value="ECO:0007669"/>
    <property type="project" value="TreeGrafter"/>
</dbReference>
<dbReference type="PANTHER" id="PTHR44329">
    <property type="entry name" value="SERINE/THREONINE-PROTEIN KINASE TNNI3K-RELATED"/>
    <property type="match status" value="1"/>
</dbReference>
<dbReference type="InterPro" id="IPR001245">
    <property type="entry name" value="Ser-Thr/Tyr_kinase_cat_dom"/>
</dbReference>
<dbReference type="GO" id="GO:0005524">
    <property type="term" value="F:ATP binding"/>
    <property type="evidence" value="ECO:0007669"/>
    <property type="project" value="UniProtKB-KW"/>
</dbReference>
<dbReference type="InterPro" id="IPR011009">
    <property type="entry name" value="Kinase-like_dom_sf"/>
</dbReference>
<evidence type="ECO:0000256" key="2">
    <source>
        <dbReference type="ARBA" id="ARBA00012406"/>
    </source>
</evidence>
<dbReference type="PANTHER" id="PTHR44329:SF304">
    <property type="entry name" value="MITOGEN-ACTIVATED PROTEIN KINASE KINASE KINASE 13-LIKE ISOFORM X1"/>
    <property type="match status" value="1"/>
</dbReference>
<evidence type="ECO:0000256" key="5">
    <source>
        <dbReference type="ARBA" id="ARBA00022741"/>
    </source>
</evidence>
<dbReference type="Gene3D" id="1.10.510.10">
    <property type="entry name" value="Transferase(Phosphotransferase) domain 1"/>
    <property type="match status" value="1"/>
</dbReference>
<dbReference type="SUPFAM" id="SSF56112">
    <property type="entry name" value="Protein kinase-like (PK-like)"/>
    <property type="match status" value="1"/>
</dbReference>
<dbReference type="EC" id="2.7.11.25" evidence="2"/>
<dbReference type="EMBL" id="LUCM01004494">
    <property type="protein sequence ID" value="KAA0194272.1"/>
    <property type="molecule type" value="Genomic_DNA"/>
</dbReference>
<keyword evidence="6 12" id="KW-0418">Kinase</keyword>
<dbReference type="PRINTS" id="PR00109">
    <property type="entry name" value="TYRKINASE"/>
</dbReference>
<proteinExistence type="inferred from homology"/>
<evidence type="ECO:0000256" key="9">
    <source>
        <dbReference type="ARBA" id="ARBA00048329"/>
    </source>
</evidence>
<evidence type="ECO:0000256" key="8">
    <source>
        <dbReference type="ARBA" id="ARBA00047559"/>
    </source>
</evidence>
<comment type="caution">
    <text evidence="12">The sequence shown here is derived from an EMBL/GenBank/DDBJ whole genome shotgun (WGS) entry which is preliminary data.</text>
</comment>
<dbReference type="OrthoDB" id="339325at2759"/>
<comment type="similarity">
    <text evidence="1">Belongs to the protein kinase superfamily. STE Ser/Thr protein kinase family. MAP kinase kinase kinase subfamily.</text>
</comment>
<keyword evidence="4" id="KW-0808">Transferase</keyword>
<dbReference type="PROSITE" id="PS50011">
    <property type="entry name" value="PROTEIN_KINASE_DOM"/>
    <property type="match status" value="1"/>
</dbReference>
<feature type="domain" description="Protein kinase" evidence="11">
    <location>
        <begin position="12"/>
        <end position="253"/>
    </location>
</feature>
<gene>
    <name evidence="12" type="ORF">FBUS_10504</name>
</gene>
<accession>A0A8E0RUN0</accession>
<comment type="catalytic activity">
    <reaction evidence="9">
        <text>L-seryl-[protein] + ATP = O-phospho-L-seryl-[protein] + ADP + H(+)</text>
        <dbReference type="Rhea" id="RHEA:17989"/>
        <dbReference type="Rhea" id="RHEA-COMP:9863"/>
        <dbReference type="Rhea" id="RHEA-COMP:11604"/>
        <dbReference type="ChEBI" id="CHEBI:15378"/>
        <dbReference type="ChEBI" id="CHEBI:29999"/>
        <dbReference type="ChEBI" id="CHEBI:30616"/>
        <dbReference type="ChEBI" id="CHEBI:83421"/>
        <dbReference type="ChEBI" id="CHEBI:456216"/>
        <dbReference type="EC" id="2.7.11.25"/>
    </reaction>
</comment>
<evidence type="ECO:0000256" key="3">
    <source>
        <dbReference type="ARBA" id="ARBA00022527"/>
    </source>
</evidence>
<evidence type="ECO:0000313" key="13">
    <source>
        <dbReference type="Proteomes" id="UP000728185"/>
    </source>
</evidence>
<organism evidence="12 13">
    <name type="scientific">Fasciolopsis buskii</name>
    <dbReference type="NCBI Taxonomy" id="27845"/>
    <lineage>
        <taxon>Eukaryota</taxon>
        <taxon>Metazoa</taxon>
        <taxon>Spiralia</taxon>
        <taxon>Lophotrochozoa</taxon>
        <taxon>Platyhelminthes</taxon>
        <taxon>Trematoda</taxon>
        <taxon>Digenea</taxon>
        <taxon>Plagiorchiida</taxon>
        <taxon>Echinostomata</taxon>
        <taxon>Echinostomatoidea</taxon>
        <taxon>Fasciolidae</taxon>
        <taxon>Fasciolopsis</taxon>
    </lineage>
</organism>
<sequence length="564" mass="65523">PELPWEVSFDTISNPEWLGSGAQGVVFRGQFRGEVIAFKKVNKKADTEIRHLRSLRHPNIVQFKGVCVEPRCYCILMEYCPYGQLYDMLHSGSSVQPCHVTDWARQIALGMQYLHANRIIHRDLKSPNVLIGEKQVLKISDFGVSREWNETSVKMSFAGTVAWMAPEVIRNEPCSLKVDVWSYGVLLWELLTCEIPYHNVDSTAIIWGVGSENLRLPVPATCPTEFRILIKMCWNAKPRNRPNFRQIMTHLDLACNDLLQLSDDEFSTMQQLWKEEIALHFQDQKIAEEGQGKLDVALLRRRREELRHAQDIRRHYEDKLERVNDLCTDMQLLLEEYEEQCKQAKIEKAHYEQMNNELKQIQAKMRMQEFQHNLEHTWSLSKMELLRKLSTALMSERSPGFPFTQNMMLVSSSRSMDALNQFDRVGKLRSEVAAPLWSDRIKCRRVPGKRKLQCPLCGTIGRSSEWPARMKRSNAVAGVTDWSTFCQLLNHCLDLKTRYKQVHYICLRVSFSVAADIHRIFCLRVSGVFKHTVVYAALLYVTKATRLTKYQSQITRVHYVQLTI</sequence>
<dbReference type="PROSITE" id="PS00108">
    <property type="entry name" value="PROTEIN_KINASE_ST"/>
    <property type="match status" value="1"/>
</dbReference>
<dbReference type="GO" id="GO:0004709">
    <property type="term" value="F:MAP kinase kinase kinase activity"/>
    <property type="evidence" value="ECO:0007669"/>
    <property type="project" value="UniProtKB-EC"/>
</dbReference>
<evidence type="ECO:0000256" key="1">
    <source>
        <dbReference type="ARBA" id="ARBA00006529"/>
    </source>
</evidence>
<dbReference type="Pfam" id="PF07714">
    <property type="entry name" value="PK_Tyr_Ser-Thr"/>
    <property type="match status" value="1"/>
</dbReference>
<protein>
    <recommendedName>
        <fullName evidence="2">mitogen-activated protein kinase kinase kinase</fullName>
        <ecNumber evidence="2">2.7.11.25</ecNumber>
    </recommendedName>
</protein>